<keyword evidence="1" id="KW-0732">Signal</keyword>
<evidence type="ECO:0000313" key="2">
    <source>
        <dbReference type="EMBL" id="MBB5226104.1"/>
    </source>
</evidence>
<protein>
    <submittedName>
        <fullName evidence="2">Uncharacterized protein</fullName>
    </submittedName>
</protein>
<dbReference type="Proteomes" id="UP000518887">
    <property type="component" value="Unassembled WGS sequence"/>
</dbReference>
<accession>A0A7W8G914</accession>
<comment type="caution">
    <text evidence="2">The sequence shown here is derived from an EMBL/GenBank/DDBJ whole genome shotgun (WGS) entry which is preliminary data.</text>
</comment>
<keyword evidence="3" id="KW-1185">Reference proteome</keyword>
<sequence>MKKILGAAFAALLLGSNLFAYNPPAGGQNVLRLTEPQLLTGAHSAAGGGIFGVTPASIVNNPALTAWEQRITLDVAGTLFINSNTDDPYGGHSLGEGFQGALLIPSRWCVSTLLFQGVWTQAFDMPIGDSLNFTGGLAKDITDQVSVGMNANFGLLYGDWVDSDWTANLAFGAYYNHGDLAFMQNVRFGVAMTNLGKVYSKSDKTLGIKTAKAIRDNDMSSSEESTPWPGICTIRTGFAATMLRTDIMDLGVSLDLSYPFFQDFVADLGLQLQFWDSIKVSSSWEFDAQEFANGSKNIMPSVGVSFKFIFNSSQGSYLSNKGWDQSDMTVSGAWKQMYKNVNAVSAGAVLNLGLADTKAPEITMWGDQ</sequence>
<evidence type="ECO:0000256" key="1">
    <source>
        <dbReference type="SAM" id="SignalP"/>
    </source>
</evidence>
<organism evidence="2 3">
    <name type="scientific">Treponema ruminis</name>
    <dbReference type="NCBI Taxonomy" id="744515"/>
    <lineage>
        <taxon>Bacteria</taxon>
        <taxon>Pseudomonadati</taxon>
        <taxon>Spirochaetota</taxon>
        <taxon>Spirochaetia</taxon>
        <taxon>Spirochaetales</taxon>
        <taxon>Treponemataceae</taxon>
        <taxon>Treponema</taxon>
    </lineage>
</organism>
<evidence type="ECO:0000313" key="3">
    <source>
        <dbReference type="Proteomes" id="UP000518887"/>
    </source>
</evidence>
<dbReference type="AlphaFoldDB" id="A0A7W8G914"/>
<feature type="chain" id="PRO_5030559099" evidence="1">
    <location>
        <begin position="21"/>
        <end position="368"/>
    </location>
</feature>
<dbReference type="RefSeq" id="WP_184659055.1">
    <property type="nucleotide sequence ID" value="NZ_CP031518.1"/>
</dbReference>
<name>A0A7W8G914_9SPIR</name>
<gene>
    <name evidence="2" type="ORF">HNP76_001472</name>
</gene>
<reference evidence="2 3" key="1">
    <citation type="submission" date="2020-08" db="EMBL/GenBank/DDBJ databases">
        <title>Genomic Encyclopedia of Type Strains, Phase IV (KMG-IV): sequencing the most valuable type-strain genomes for metagenomic binning, comparative biology and taxonomic classification.</title>
        <authorList>
            <person name="Goeker M."/>
        </authorList>
    </citation>
    <scope>NUCLEOTIDE SEQUENCE [LARGE SCALE GENOMIC DNA]</scope>
    <source>
        <strain evidence="2 3">DSM 103462</strain>
    </source>
</reference>
<dbReference type="EMBL" id="JACHFQ010000004">
    <property type="protein sequence ID" value="MBB5226104.1"/>
    <property type="molecule type" value="Genomic_DNA"/>
</dbReference>
<feature type="signal peptide" evidence="1">
    <location>
        <begin position="1"/>
        <end position="20"/>
    </location>
</feature>
<proteinExistence type="predicted"/>